<dbReference type="Proteomes" id="UP000387825">
    <property type="component" value="Segment"/>
</dbReference>
<dbReference type="Pfam" id="PF21939">
    <property type="entry name" value="Gp10_C"/>
    <property type="match status" value="1"/>
</dbReference>
<name>A0A5Q2F428_9CAUD</name>
<sequence>MAESNIQINALPQATTPLSDADIFHCKQGIVDKRVTLADLLFPHSSLTNNPHNVTKAQVGLGNVTNDEQLVKAQNLGDLPNVEMAQQNLNVYSKEAVDSVVQTHINDKNNPHNTTKSQVGLGNVENYTVALSYTDASANKYVTAKVVNDLYKMIQGMYPIGHRIYTDNSANPSTYIPVGTWALTGQGRVSVGYDAGNSSRPAGTKFGSSTVTIDVANLPAHTHGVTVTGGNHSHGASGSTTGAGAHSHVASGNTSADGYHNHTAPVERHPLAPVGPQSIPGGIAWGGGNRHYQTNAGTTTDGLHSHFVSLATNTVGDHAHGVNISINASGNLSMSGTSNPTGSGQALTIEQPSEVVYIWKRVS</sequence>
<proteinExistence type="predicted"/>
<evidence type="ECO:0000259" key="2">
    <source>
        <dbReference type="Pfam" id="PF21939"/>
    </source>
</evidence>
<evidence type="ECO:0000256" key="1">
    <source>
        <dbReference type="SAM" id="MobiDB-lite"/>
    </source>
</evidence>
<dbReference type="InterPro" id="IPR053827">
    <property type="entry name" value="Gp10_C"/>
</dbReference>
<protein>
    <submittedName>
        <fullName evidence="3">Tail fiber protein</fullName>
    </submittedName>
</protein>
<feature type="region of interest" description="Disordered" evidence="1">
    <location>
        <begin position="230"/>
        <end position="264"/>
    </location>
</feature>
<evidence type="ECO:0000313" key="3">
    <source>
        <dbReference type="EMBL" id="QGF21802.1"/>
    </source>
</evidence>
<evidence type="ECO:0000313" key="4">
    <source>
        <dbReference type="Proteomes" id="UP000387825"/>
    </source>
</evidence>
<feature type="domain" description="Baseplate structural protein Gp10 C-terminal" evidence="2">
    <location>
        <begin position="154"/>
        <end position="262"/>
    </location>
</feature>
<feature type="compositionally biased region" description="Low complexity" evidence="1">
    <location>
        <begin position="230"/>
        <end position="248"/>
    </location>
</feature>
<accession>A0A5Q2F428</accession>
<reference evidence="3 4" key="1">
    <citation type="submission" date="2019-10" db="EMBL/GenBank/DDBJ databases">
        <authorList>
            <person name="Lu M."/>
        </authorList>
    </citation>
    <scope>NUCLEOTIDE SEQUENCE [LARGE SCALE GENOMIC DNA]</scope>
</reference>
<organism evidence="3 4">
    <name type="scientific">Salmonella phage ST3</name>
    <dbReference type="NCBI Taxonomy" id="2025820"/>
    <lineage>
        <taxon>Viruses</taxon>
        <taxon>Duplodnaviria</taxon>
        <taxon>Heunggongvirae</taxon>
        <taxon>Uroviricota</taxon>
        <taxon>Caudoviricetes</taxon>
        <taxon>Sarkviridae</taxon>
        <taxon>Guernseyvirinae</taxon>
        <taxon>Jerseyvirus</taxon>
    </lineage>
</organism>
<dbReference type="EMBL" id="MN604407">
    <property type="protein sequence ID" value="QGF21802.1"/>
    <property type="molecule type" value="Genomic_DNA"/>
</dbReference>